<evidence type="ECO:0000259" key="1">
    <source>
        <dbReference type="SMART" id="SM00635"/>
    </source>
</evidence>
<dbReference type="InterPro" id="IPR008964">
    <property type="entry name" value="Invasin/intimin_cell_adhesion"/>
</dbReference>
<organism evidence="2 3">
    <name type="scientific">Anaerobutyricum soehngenii</name>
    <dbReference type="NCBI Taxonomy" id="105843"/>
    <lineage>
        <taxon>Bacteria</taxon>
        <taxon>Bacillati</taxon>
        <taxon>Bacillota</taxon>
        <taxon>Clostridia</taxon>
        <taxon>Lachnospirales</taxon>
        <taxon>Lachnospiraceae</taxon>
        <taxon>Anaerobutyricum</taxon>
    </lineage>
</organism>
<dbReference type="EMBL" id="JAFIQO010000232">
    <property type="protein sequence ID" value="MBP0058506.1"/>
    <property type="molecule type" value="Genomic_DNA"/>
</dbReference>
<proteinExistence type="predicted"/>
<dbReference type="InterPro" id="IPR003343">
    <property type="entry name" value="Big_2"/>
</dbReference>
<sequence>MDYTASVRPALHLNLSSSNLYSYAGTVSSADMAEKPYIESYHTGSYNVSTDTSGNPYAMIDGEKYAYSDEFDSGDIGTRLPELDNKNVVYELHDEKIAAVYTMDEVLDAKIDVEFSTKDGITYRKGKFNPKKTDMIVQPTVILNNKFREKGLWQLLNDTERSRLWLTLKKLTVYPLKGGQVDFGSSGWGLWKDEQTHVEVTPNEKINLNETKEYKYTLNFHKGNIPDEMSYDIAFDSTAYFEGSVIAGGEDTVTIGNLDYQEGKTANKKANSDSAKNIADAASVLKNISLTLQFDQDLFTGDQINQMKDYVNVWLADLILARCVDRSDLKSKIEDKVMSAWLQKMGYNLPDVSNVTLKPTTIQAVNYITMDTKSGKPVVIEFQINMFGFKFGDANGLPTMAYGSGTATAYDMNGNALDTATILPAYADVCAFTQQLQKVAEDTILDGSKSMLSIFGVSAEATAEALSTELISKVVNGKYGKKVFKKVNASVVQKALGKLIEEGEKYTSKKILKLVTNPPKDSTWLGIRCPVDVKVYDRDGRLCGVIKDNKVDPSYNDIYMNVTGTQKNVYLVGNDYTVEITGTDQGTMDYIVTEFDEDGNQTRQIAYEKVNLTNGCKYNAYVPEAGNADSVLFNLVNEKNVMIKPTRGEDEEANFSIKVTENNQNSQTPQTSQNSAAKQIKVNKIKLQGLSNKIASGKKLKLTAIMLPATATNKKLLWKSSNPKVATVTQTGVVTLKKKSGGKKAVITAAAADGSGAKASWKVTSMKGIVKKVKLTGNKPVKAGKSVKLKAKIKATKKANKKLLWTSSNTKYATVNAKGVVKTKKAGKRKKVKITAMATDGSGKKATVTIKIK</sequence>
<dbReference type="Proteomes" id="UP001315001">
    <property type="component" value="Unassembled WGS sequence"/>
</dbReference>
<dbReference type="Pfam" id="PF02368">
    <property type="entry name" value="Big_2"/>
    <property type="match status" value="2"/>
</dbReference>
<comment type="caution">
    <text evidence="2">The sequence shown here is derived from an EMBL/GenBank/DDBJ whole genome shotgun (WGS) entry which is preliminary data.</text>
</comment>
<dbReference type="Gene3D" id="2.60.40.1080">
    <property type="match status" value="2"/>
</dbReference>
<name>A0ABS3ZMG1_9FIRM</name>
<keyword evidence="3" id="KW-1185">Reference proteome</keyword>
<evidence type="ECO:0000313" key="2">
    <source>
        <dbReference type="EMBL" id="MBP0058506.1"/>
    </source>
</evidence>
<gene>
    <name evidence="2" type="ORF">JYQ75_14150</name>
</gene>
<feature type="domain" description="BIG2" evidence="1">
    <location>
        <begin position="681"/>
        <end position="761"/>
    </location>
</feature>
<reference evidence="2 3" key="1">
    <citation type="submission" date="2021-02" db="EMBL/GenBank/DDBJ databases">
        <title>Lactate utilizing bacteria of the human gut.</title>
        <authorList>
            <person name="Sheridan P.O."/>
        </authorList>
    </citation>
    <scope>NUCLEOTIDE SEQUENCE [LARGE SCALE GENOMIC DNA]</scope>
    <source>
        <strain evidence="2 3">HTF-83D</strain>
    </source>
</reference>
<accession>A0ABS3ZMG1</accession>
<protein>
    <submittedName>
        <fullName evidence="2">Ig-like domain-containing protein</fullName>
    </submittedName>
</protein>
<dbReference type="SUPFAM" id="SSF49373">
    <property type="entry name" value="Invasin/intimin cell-adhesion fragments"/>
    <property type="match status" value="2"/>
</dbReference>
<evidence type="ECO:0000313" key="3">
    <source>
        <dbReference type="Proteomes" id="UP001315001"/>
    </source>
</evidence>
<feature type="domain" description="BIG2" evidence="1">
    <location>
        <begin position="769"/>
        <end position="848"/>
    </location>
</feature>
<dbReference type="SMART" id="SM00635">
    <property type="entry name" value="BID_2"/>
    <property type="match status" value="2"/>
</dbReference>